<evidence type="ECO:0000313" key="3">
    <source>
        <dbReference type="Proteomes" id="UP000821837"/>
    </source>
</evidence>
<organism evidence="2 3">
    <name type="scientific">Rhipicephalus sanguineus</name>
    <name type="common">Brown dog tick</name>
    <name type="synonym">Ixodes sanguineus</name>
    <dbReference type="NCBI Taxonomy" id="34632"/>
    <lineage>
        <taxon>Eukaryota</taxon>
        <taxon>Metazoa</taxon>
        <taxon>Ecdysozoa</taxon>
        <taxon>Arthropoda</taxon>
        <taxon>Chelicerata</taxon>
        <taxon>Arachnida</taxon>
        <taxon>Acari</taxon>
        <taxon>Parasitiformes</taxon>
        <taxon>Ixodida</taxon>
        <taxon>Ixodoidea</taxon>
        <taxon>Ixodidae</taxon>
        <taxon>Rhipicephalinae</taxon>
        <taxon>Rhipicephalus</taxon>
        <taxon>Rhipicephalus</taxon>
    </lineage>
</organism>
<proteinExistence type="predicted"/>
<gene>
    <name evidence="2" type="ORF">HPB52_018461</name>
</gene>
<reference evidence="2" key="2">
    <citation type="submission" date="2021-09" db="EMBL/GenBank/DDBJ databases">
        <authorList>
            <person name="Jia N."/>
            <person name="Wang J."/>
            <person name="Shi W."/>
            <person name="Du L."/>
            <person name="Sun Y."/>
            <person name="Zhan W."/>
            <person name="Jiang J."/>
            <person name="Wang Q."/>
            <person name="Zhang B."/>
            <person name="Ji P."/>
            <person name="Sakyi L.B."/>
            <person name="Cui X."/>
            <person name="Yuan T."/>
            <person name="Jiang B."/>
            <person name="Yang W."/>
            <person name="Lam T.T.-Y."/>
            <person name="Chang Q."/>
            <person name="Ding S."/>
            <person name="Wang X."/>
            <person name="Zhu J."/>
            <person name="Ruan X."/>
            <person name="Zhao L."/>
            <person name="Wei J."/>
            <person name="Que T."/>
            <person name="Du C."/>
            <person name="Cheng J."/>
            <person name="Dai P."/>
            <person name="Han X."/>
            <person name="Huang E."/>
            <person name="Gao Y."/>
            <person name="Liu J."/>
            <person name="Shao H."/>
            <person name="Ye R."/>
            <person name="Li L."/>
            <person name="Wei W."/>
            <person name="Wang X."/>
            <person name="Wang C."/>
            <person name="Huo Q."/>
            <person name="Li W."/>
            <person name="Guo W."/>
            <person name="Chen H."/>
            <person name="Chen S."/>
            <person name="Zhou L."/>
            <person name="Zhou L."/>
            <person name="Ni X."/>
            <person name="Tian J."/>
            <person name="Zhou Y."/>
            <person name="Sheng Y."/>
            <person name="Liu T."/>
            <person name="Pan Y."/>
            <person name="Xia L."/>
            <person name="Li J."/>
            <person name="Zhao F."/>
            <person name="Cao W."/>
        </authorList>
    </citation>
    <scope>NUCLEOTIDE SEQUENCE</scope>
    <source>
        <strain evidence="2">Rsan-2018</strain>
        <tissue evidence="2">Larvae</tissue>
    </source>
</reference>
<reference evidence="2" key="1">
    <citation type="journal article" date="2020" name="Cell">
        <title>Large-Scale Comparative Analyses of Tick Genomes Elucidate Their Genetic Diversity and Vector Capacities.</title>
        <authorList>
            <consortium name="Tick Genome and Microbiome Consortium (TIGMIC)"/>
            <person name="Jia N."/>
            <person name="Wang J."/>
            <person name="Shi W."/>
            <person name="Du L."/>
            <person name="Sun Y."/>
            <person name="Zhan W."/>
            <person name="Jiang J.F."/>
            <person name="Wang Q."/>
            <person name="Zhang B."/>
            <person name="Ji P."/>
            <person name="Bell-Sakyi L."/>
            <person name="Cui X.M."/>
            <person name="Yuan T.T."/>
            <person name="Jiang B.G."/>
            <person name="Yang W.F."/>
            <person name="Lam T.T."/>
            <person name="Chang Q.C."/>
            <person name="Ding S.J."/>
            <person name="Wang X.J."/>
            <person name="Zhu J.G."/>
            <person name="Ruan X.D."/>
            <person name="Zhao L."/>
            <person name="Wei J.T."/>
            <person name="Ye R.Z."/>
            <person name="Que T.C."/>
            <person name="Du C.H."/>
            <person name="Zhou Y.H."/>
            <person name="Cheng J.X."/>
            <person name="Dai P.F."/>
            <person name="Guo W.B."/>
            <person name="Han X.H."/>
            <person name="Huang E.J."/>
            <person name="Li L.F."/>
            <person name="Wei W."/>
            <person name="Gao Y.C."/>
            <person name="Liu J.Z."/>
            <person name="Shao H.Z."/>
            <person name="Wang X."/>
            <person name="Wang C.C."/>
            <person name="Yang T.C."/>
            <person name="Huo Q.B."/>
            <person name="Li W."/>
            <person name="Chen H.Y."/>
            <person name="Chen S.E."/>
            <person name="Zhou L.G."/>
            <person name="Ni X.B."/>
            <person name="Tian J.H."/>
            <person name="Sheng Y."/>
            <person name="Liu T."/>
            <person name="Pan Y.S."/>
            <person name="Xia L.Y."/>
            <person name="Li J."/>
            <person name="Zhao F."/>
            <person name="Cao W.C."/>
        </authorList>
    </citation>
    <scope>NUCLEOTIDE SEQUENCE</scope>
    <source>
        <strain evidence="2">Rsan-2018</strain>
    </source>
</reference>
<keyword evidence="1" id="KW-0732">Signal</keyword>
<accession>A0A9D4Q2L9</accession>
<dbReference type="VEuPathDB" id="VectorBase:RSAN_047213"/>
<feature type="chain" id="PRO_5039593953" evidence="1">
    <location>
        <begin position="21"/>
        <end position="200"/>
    </location>
</feature>
<sequence>MQQVIATFLLLSVFLITAPAYKLPEDDFTVEAAFGVSSREAAEEAILVGHILRIAASELEKDDTEDNEVDEYSFRTFWAKLKEATDADEYFFRSLWENIIGAIKKAAQAIWNFIKELAKDIKDATKEVGIAVLQSAGDTLREKATEKALAIVSKIFDNGSVTTYSSDKYHSNTDVVKDISARMDLVGKHLIEQGNAILAR</sequence>
<name>A0A9D4Q2L9_RHISA</name>
<dbReference type="AlphaFoldDB" id="A0A9D4Q2L9"/>
<comment type="caution">
    <text evidence="2">The sequence shown here is derived from an EMBL/GenBank/DDBJ whole genome shotgun (WGS) entry which is preliminary data.</text>
</comment>
<dbReference type="Proteomes" id="UP000821837">
    <property type="component" value="Chromosome 3"/>
</dbReference>
<evidence type="ECO:0000256" key="1">
    <source>
        <dbReference type="SAM" id="SignalP"/>
    </source>
</evidence>
<feature type="signal peptide" evidence="1">
    <location>
        <begin position="1"/>
        <end position="20"/>
    </location>
</feature>
<dbReference type="EMBL" id="JABSTV010001249">
    <property type="protein sequence ID" value="KAH7962875.1"/>
    <property type="molecule type" value="Genomic_DNA"/>
</dbReference>
<protein>
    <submittedName>
        <fullName evidence="2">Uncharacterized protein</fullName>
    </submittedName>
</protein>
<evidence type="ECO:0000313" key="2">
    <source>
        <dbReference type="EMBL" id="KAH7962875.1"/>
    </source>
</evidence>
<keyword evidence="3" id="KW-1185">Reference proteome</keyword>